<dbReference type="Proteomes" id="UP000241118">
    <property type="component" value="Unassembled WGS sequence"/>
</dbReference>
<accession>A0A2P8IFS8</accession>
<evidence type="ECO:0000313" key="2">
    <source>
        <dbReference type="Proteomes" id="UP000241118"/>
    </source>
</evidence>
<reference evidence="1 2" key="1">
    <citation type="submission" date="2018-03" db="EMBL/GenBank/DDBJ databases">
        <title>Genomic Encyclopedia of Type Strains, Phase III (KMG-III): the genomes of soil and plant-associated and newly described type strains.</title>
        <authorList>
            <person name="Whitman W."/>
        </authorList>
    </citation>
    <scope>NUCLEOTIDE SEQUENCE [LARGE SCALE GENOMIC DNA]</scope>
    <source>
        <strain evidence="1 2">CGMCC 4.7097</strain>
    </source>
</reference>
<protein>
    <submittedName>
        <fullName evidence="1">Uncharacterized protein</fullName>
    </submittedName>
</protein>
<dbReference type="AlphaFoldDB" id="A0A2P8IFS8"/>
<proteinExistence type="predicted"/>
<keyword evidence="2" id="KW-1185">Reference proteome</keyword>
<evidence type="ECO:0000313" key="1">
    <source>
        <dbReference type="EMBL" id="PSL57321.1"/>
    </source>
</evidence>
<gene>
    <name evidence="1" type="ORF">B0I31_102299</name>
</gene>
<dbReference type="EMBL" id="PYAX01000002">
    <property type="protein sequence ID" value="PSL57321.1"/>
    <property type="molecule type" value="Genomic_DNA"/>
</dbReference>
<name>A0A2P8IFS8_SACCR</name>
<sequence length="73" mass="8134">MAPLPRLDVRTVQNPDRPGTGFILIAVPRSPLGPHAVVVNDSLRYPRRHGRMTTYLSESDVAQAHRDRFTGPC</sequence>
<organism evidence="1 2">
    <name type="scientific">Saccharothrix carnea</name>
    <dbReference type="NCBI Taxonomy" id="1280637"/>
    <lineage>
        <taxon>Bacteria</taxon>
        <taxon>Bacillati</taxon>
        <taxon>Actinomycetota</taxon>
        <taxon>Actinomycetes</taxon>
        <taxon>Pseudonocardiales</taxon>
        <taxon>Pseudonocardiaceae</taxon>
        <taxon>Saccharothrix</taxon>
    </lineage>
</organism>
<comment type="caution">
    <text evidence="1">The sequence shown here is derived from an EMBL/GenBank/DDBJ whole genome shotgun (WGS) entry which is preliminary data.</text>
</comment>